<evidence type="ECO:0000256" key="4">
    <source>
        <dbReference type="ARBA" id="ARBA00023136"/>
    </source>
</evidence>
<feature type="transmembrane region" description="Helical" evidence="5">
    <location>
        <begin position="385"/>
        <end position="405"/>
    </location>
</feature>
<evidence type="ECO:0000256" key="5">
    <source>
        <dbReference type="SAM" id="Phobius"/>
    </source>
</evidence>
<dbReference type="OrthoDB" id="3181223at2"/>
<dbReference type="GO" id="GO:0016020">
    <property type="term" value="C:membrane"/>
    <property type="evidence" value="ECO:0007669"/>
    <property type="project" value="UniProtKB-SubCell"/>
</dbReference>
<comment type="caution">
    <text evidence="6">The sequence shown here is derived from an EMBL/GenBank/DDBJ whole genome shotgun (WGS) entry which is preliminary data.</text>
</comment>
<feature type="transmembrane region" description="Helical" evidence="5">
    <location>
        <begin position="327"/>
        <end position="347"/>
    </location>
</feature>
<feature type="transmembrane region" description="Helical" evidence="5">
    <location>
        <begin position="274"/>
        <end position="299"/>
    </location>
</feature>
<name>A0A372ITC8_9BACT</name>
<evidence type="ECO:0000256" key="1">
    <source>
        <dbReference type="ARBA" id="ARBA00004141"/>
    </source>
</evidence>
<keyword evidence="4 5" id="KW-0472">Membrane</keyword>
<sequence>MKQGIDLKGAISANVLNMIGVGPFLTIPLALTAMGGPQAMFGWILGALISLCDGLVWAELGSAMPRSGGPYYYLLEAFGPNSLGRLVSFLFLWQSMLIGPISIASGAVGFSQYTKYIAPGLHGWQLPALAALVCLLNTVLLLRRIESINGLSILIAVVVFATGGWILLSGVLHFHAALAFDFPAGAFHLSHSFWTGLGAATLIAVYDYGGYYNVCMIGEEVRSPRKTIPRSILISICLVAVLYLAMNISILGVIPWREAMHSEAIVALFMDHIYGLIGARIVSVLILVATFGSVFAILLGFSRVPYAAAADGHFFSVFSKLHPKGKYPAIAVITMGTLSALACIFSLSDLISTLIVVQTMLQFAAQCIAVILLRKRFKDDPSCFHMPLFPLPAIIALCGWGYIVITSGLRYISIGLLLMALGIAAYLLRSFKAREWPFRTA</sequence>
<feature type="transmembrane region" description="Helical" evidence="5">
    <location>
        <begin position="192"/>
        <end position="211"/>
    </location>
</feature>
<dbReference type="PANTHER" id="PTHR11785">
    <property type="entry name" value="AMINO ACID TRANSPORTER"/>
    <property type="match status" value="1"/>
</dbReference>
<dbReference type="GO" id="GO:0015179">
    <property type="term" value="F:L-amino acid transmembrane transporter activity"/>
    <property type="evidence" value="ECO:0007669"/>
    <property type="project" value="TreeGrafter"/>
</dbReference>
<dbReference type="EMBL" id="QVQT01000002">
    <property type="protein sequence ID" value="RFU17683.1"/>
    <property type="molecule type" value="Genomic_DNA"/>
</dbReference>
<keyword evidence="2 5" id="KW-0812">Transmembrane</keyword>
<feature type="transmembrane region" description="Helical" evidence="5">
    <location>
        <begin position="124"/>
        <end position="142"/>
    </location>
</feature>
<feature type="transmembrane region" description="Helical" evidence="5">
    <location>
        <begin position="40"/>
        <end position="62"/>
    </location>
</feature>
<feature type="transmembrane region" description="Helical" evidence="5">
    <location>
        <begin position="12"/>
        <end position="34"/>
    </location>
</feature>
<feature type="transmembrane region" description="Helical" evidence="5">
    <location>
        <begin position="154"/>
        <end position="180"/>
    </location>
</feature>
<evidence type="ECO:0000313" key="7">
    <source>
        <dbReference type="Proteomes" id="UP000264702"/>
    </source>
</evidence>
<feature type="transmembrane region" description="Helical" evidence="5">
    <location>
        <begin position="411"/>
        <end position="428"/>
    </location>
</feature>
<evidence type="ECO:0000256" key="3">
    <source>
        <dbReference type="ARBA" id="ARBA00022989"/>
    </source>
</evidence>
<feature type="transmembrane region" description="Helical" evidence="5">
    <location>
        <begin position="232"/>
        <end position="254"/>
    </location>
</feature>
<dbReference type="InterPro" id="IPR050598">
    <property type="entry name" value="AminoAcid_Transporter"/>
</dbReference>
<dbReference type="Pfam" id="PF13520">
    <property type="entry name" value="AA_permease_2"/>
    <property type="match status" value="1"/>
</dbReference>
<feature type="transmembrane region" description="Helical" evidence="5">
    <location>
        <begin position="83"/>
        <end position="104"/>
    </location>
</feature>
<proteinExistence type="predicted"/>
<keyword evidence="3 5" id="KW-1133">Transmembrane helix</keyword>
<evidence type="ECO:0000256" key="2">
    <source>
        <dbReference type="ARBA" id="ARBA00022692"/>
    </source>
</evidence>
<feature type="transmembrane region" description="Helical" evidence="5">
    <location>
        <begin position="353"/>
        <end position="373"/>
    </location>
</feature>
<evidence type="ECO:0000313" key="6">
    <source>
        <dbReference type="EMBL" id="RFU17683.1"/>
    </source>
</evidence>
<accession>A0A372ITC8</accession>
<keyword evidence="7" id="KW-1185">Reference proteome</keyword>
<gene>
    <name evidence="6" type="ORF">D0Y96_06030</name>
</gene>
<dbReference type="PIRSF" id="PIRSF006060">
    <property type="entry name" value="AA_transporter"/>
    <property type="match status" value="1"/>
</dbReference>
<comment type="subcellular location">
    <subcellularLocation>
        <location evidence="1">Membrane</location>
        <topology evidence="1">Multi-pass membrane protein</topology>
    </subcellularLocation>
</comment>
<dbReference type="Gene3D" id="1.20.1740.10">
    <property type="entry name" value="Amino acid/polyamine transporter I"/>
    <property type="match status" value="1"/>
</dbReference>
<protein>
    <submittedName>
        <fullName evidence="6">Amino acid permease</fullName>
    </submittedName>
</protein>
<dbReference type="AlphaFoldDB" id="A0A372ITC8"/>
<dbReference type="InterPro" id="IPR002293">
    <property type="entry name" value="AA/rel_permease1"/>
</dbReference>
<reference evidence="6 7" key="1">
    <citation type="submission" date="2018-08" db="EMBL/GenBank/DDBJ databases">
        <title>Acidipila sp. 4G-K13, an acidobacterium isolated from forest soil.</title>
        <authorList>
            <person name="Gao Z.-H."/>
            <person name="Qiu L.-H."/>
        </authorList>
    </citation>
    <scope>NUCLEOTIDE SEQUENCE [LARGE SCALE GENOMIC DNA]</scope>
    <source>
        <strain evidence="6 7">4G-K13</strain>
    </source>
</reference>
<organism evidence="6 7">
    <name type="scientific">Paracidobacterium acidisoli</name>
    <dbReference type="NCBI Taxonomy" id="2303751"/>
    <lineage>
        <taxon>Bacteria</taxon>
        <taxon>Pseudomonadati</taxon>
        <taxon>Acidobacteriota</taxon>
        <taxon>Terriglobia</taxon>
        <taxon>Terriglobales</taxon>
        <taxon>Acidobacteriaceae</taxon>
        <taxon>Paracidobacterium</taxon>
    </lineage>
</organism>
<dbReference type="PANTHER" id="PTHR11785:SF512">
    <property type="entry name" value="SOBREMESA, ISOFORM B"/>
    <property type="match status" value="1"/>
</dbReference>
<dbReference type="Proteomes" id="UP000264702">
    <property type="component" value="Unassembled WGS sequence"/>
</dbReference>